<organism evidence="4 5">
    <name type="scientific">Ilyodon furcidens</name>
    <name type="common">goldbreast splitfin</name>
    <dbReference type="NCBI Taxonomy" id="33524"/>
    <lineage>
        <taxon>Eukaryota</taxon>
        <taxon>Metazoa</taxon>
        <taxon>Chordata</taxon>
        <taxon>Craniata</taxon>
        <taxon>Vertebrata</taxon>
        <taxon>Euteleostomi</taxon>
        <taxon>Actinopterygii</taxon>
        <taxon>Neopterygii</taxon>
        <taxon>Teleostei</taxon>
        <taxon>Neoteleostei</taxon>
        <taxon>Acanthomorphata</taxon>
        <taxon>Ovalentaria</taxon>
        <taxon>Atherinomorphae</taxon>
        <taxon>Cyprinodontiformes</taxon>
        <taxon>Goodeidae</taxon>
        <taxon>Ilyodon</taxon>
    </lineage>
</organism>
<keyword evidence="5" id="KW-1185">Reference proteome</keyword>
<dbReference type="Proteomes" id="UP001482620">
    <property type="component" value="Unassembled WGS sequence"/>
</dbReference>
<dbReference type="CDD" id="cd00117">
    <property type="entry name" value="TFP"/>
    <property type="match status" value="1"/>
</dbReference>
<dbReference type="PANTHER" id="PTHR35081:SF1">
    <property type="entry name" value="COILED-COIL DOMAIN-CONTAINING PROTEIN 105"/>
    <property type="match status" value="1"/>
</dbReference>
<comment type="caution">
    <text evidence="4">The sequence shown here is derived from an EMBL/GenBank/DDBJ whole genome shotgun (WGS) entry which is preliminary data.</text>
</comment>
<evidence type="ECO:0000313" key="4">
    <source>
        <dbReference type="EMBL" id="MEQ2224153.1"/>
    </source>
</evidence>
<sequence>MQVQLVSLGSVQIGPSSWRDATLRSMQRAQRLVRQTWTGRLRSAGFTQKVPSDSSAETCGDEIRQKGRGQTHVSVCRDRRSRPRTTGGTTMPVAPFPSSSLREQCAAESVAVVGEYMRRVREVEAQLRRQVGNVVEEQTKLEREQVHLEKTLRSIRTNLSINSRSSESRSRRPATAEMERDGADRLLELEKEELMEMKRDLEAALKDTLKHLQVLGESSRKLLHCASERMRVLDLVPHRCSAEPNVSTAFSKPEPFSYFTPECKQVLESSSLAVSRSQLLRENIRSLLTGAITRQNAAHRSVNDGLVKKVAETISLQQSLTVMSAVTRQAMFRKQREVKFIRHSHDRAQGPECSSDVLSREKLDRPLVKVYQRHPGTQLPEASRLLQGSVAMKRHLQASEGELVRLQRSGLQLLKDLRGKTASAQVDASVVRMRREQQTQRGVVRSCRTWAVGTELQDLGCRNRTAGPGLEEPNCRTWAAGTELQDLGCKKGFIFLPVIQKRSVMSKLLCLLLLLCSPPAVVSLFCYTCVFPAISPLDCIRFPLKCPPGQLCLSSRAVGQKGDFRVVLYEKSCVLAALCGVTGEKYTLGLNFTFTNECCNTHLCNTAATPPHPPLWTALLLPLLTAW</sequence>
<dbReference type="InterPro" id="IPR048256">
    <property type="entry name" value="Tektin-like"/>
</dbReference>
<comment type="subcellular location">
    <subcellularLocation>
        <location evidence="1">Cytoplasm</location>
    </subcellularLocation>
</comment>
<dbReference type="PANTHER" id="PTHR35081">
    <property type="entry name" value="COILED-COIL DOMAIN-CONTAINING PROTEIN 105"/>
    <property type="match status" value="1"/>
</dbReference>
<name>A0ABV0SXB3_9TELE</name>
<feature type="region of interest" description="Disordered" evidence="3">
    <location>
        <begin position="78"/>
        <end position="97"/>
    </location>
</feature>
<evidence type="ECO:0000313" key="5">
    <source>
        <dbReference type="Proteomes" id="UP001482620"/>
    </source>
</evidence>
<dbReference type="InterPro" id="IPR045860">
    <property type="entry name" value="Snake_toxin-like_sf"/>
</dbReference>
<accession>A0ABV0SXB3</accession>
<proteinExistence type="predicted"/>
<dbReference type="EMBL" id="JAHRIQ010011835">
    <property type="protein sequence ID" value="MEQ2224153.1"/>
    <property type="molecule type" value="Genomic_DNA"/>
</dbReference>
<protein>
    <submittedName>
        <fullName evidence="4">Uncharacterized protein</fullName>
    </submittedName>
</protein>
<dbReference type="Pfam" id="PF03148">
    <property type="entry name" value="Tektin"/>
    <property type="match status" value="1"/>
</dbReference>
<evidence type="ECO:0000256" key="2">
    <source>
        <dbReference type="ARBA" id="ARBA00022490"/>
    </source>
</evidence>
<reference evidence="4 5" key="1">
    <citation type="submission" date="2021-06" db="EMBL/GenBank/DDBJ databases">
        <authorList>
            <person name="Palmer J.M."/>
        </authorList>
    </citation>
    <scope>NUCLEOTIDE SEQUENCE [LARGE SCALE GENOMIC DNA]</scope>
    <source>
        <strain evidence="5">if_2019</strain>
        <tissue evidence="4">Muscle</tissue>
    </source>
</reference>
<keyword evidence="2" id="KW-0963">Cytoplasm</keyword>
<dbReference type="Gene3D" id="2.10.60.10">
    <property type="entry name" value="CD59"/>
    <property type="match status" value="1"/>
</dbReference>
<feature type="region of interest" description="Disordered" evidence="3">
    <location>
        <begin position="157"/>
        <end position="184"/>
    </location>
</feature>
<dbReference type="SUPFAM" id="SSF57302">
    <property type="entry name" value="Snake toxin-like"/>
    <property type="match status" value="1"/>
</dbReference>
<evidence type="ECO:0000256" key="1">
    <source>
        <dbReference type="ARBA" id="ARBA00004496"/>
    </source>
</evidence>
<evidence type="ECO:0000256" key="3">
    <source>
        <dbReference type="SAM" id="MobiDB-lite"/>
    </source>
</evidence>
<gene>
    <name evidence="4" type="ORF">ILYODFUR_004529</name>
</gene>
<dbReference type="InterPro" id="IPR038949">
    <property type="entry name" value="TEKTL1"/>
</dbReference>